<keyword evidence="8" id="KW-0333">Golgi apparatus</keyword>
<dbReference type="GO" id="GO:0010008">
    <property type="term" value="C:endosome membrane"/>
    <property type="evidence" value="ECO:0007669"/>
    <property type="project" value="UniProtKB-SubCell"/>
</dbReference>
<keyword evidence="5" id="KW-0732">Signal</keyword>
<sequence length="401" mass="46020">MVGALYQLTTTHGLSESDVQWASRWDTYLLTADDQIHWFSIVNSLMIVLSISGMVAMIMLRTLHRDIFEYDQLDNLEEAQEQTGWKLVHTDIFRPPVNSESLSVLIGTGVQLFGTILITINFMVSGILSPSNLLNEFIFVIVVVWALMGIFGGWTMARLLYKTFEESEWNMKASLTTAFMFPGTVFCIFYVLYSLTSGGESWRPVLYDCMFGFLFLWLAISAPLVFMGSYICFTFIAPETRESVKTSKIPREIPEQSWYMSPIFTIMVGGIIPFVVVFELSSMLTSIDLHHFCYMFGLVFVILIVTCAEVTIVLCYFQLCREDYRWWWRSYLTAGSSAFYVFIYATFYFFTEPNITELVPGVFYFGYLLIASSALFMLTGTIGFYACLWFIRRIYASLAIV</sequence>
<evidence type="ECO:0000256" key="9">
    <source>
        <dbReference type="ARBA" id="ARBA00023136"/>
    </source>
</evidence>
<feature type="transmembrane region" description="Helical" evidence="10">
    <location>
        <begin position="213"/>
        <end position="237"/>
    </location>
</feature>
<feature type="transmembrane region" description="Helical" evidence="10">
    <location>
        <begin position="137"/>
        <end position="161"/>
    </location>
</feature>
<keyword evidence="6" id="KW-0967">Endosome</keyword>
<dbReference type="Pfam" id="PF02990">
    <property type="entry name" value="EMP70"/>
    <property type="match status" value="1"/>
</dbReference>
<feature type="transmembrane region" description="Helical" evidence="10">
    <location>
        <begin position="298"/>
        <end position="319"/>
    </location>
</feature>
<dbReference type="AlphaFoldDB" id="A0A9K3JE75"/>
<dbReference type="GO" id="GO:0072657">
    <property type="term" value="P:protein localization to membrane"/>
    <property type="evidence" value="ECO:0000318"/>
    <property type="project" value="GO_Central"/>
</dbReference>
<accession>A0A9K3JE75</accession>
<evidence type="ECO:0000256" key="4">
    <source>
        <dbReference type="ARBA" id="ARBA00022692"/>
    </source>
</evidence>
<dbReference type="InterPro" id="IPR004240">
    <property type="entry name" value="EMP70"/>
</dbReference>
<keyword evidence="4 10" id="KW-0812">Transmembrane</keyword>
<feature type="transmembrane region" description="Helical" evidence="10">
    <location>
        <begin position="362"/>
        <end position="391"/>
    </location>
</feature>
<evidence type="ECO:0000256" key="3">
    <source>
        <dbReference type="ARBA" id="ARBA00005227"/>
    </source>
</evidence>
<dbReference type="PANTHER" id="PTHR10766:SF154">
    <property type="entry name" value="TRANSMEMBRANE 9 SUPERFAMILY MEMBER 10"/>
    <property type="match status" value="1"/>
</dbReference>
<dbReference type="EMBL" id="MNCJ02000318">
    <property type="protein sequence ID" value="KAF5813042.1"/>
    <property type="molecule type" value="Genomic_DNA"/>
</dbReference>
<keyword evidence="9 10" id="KW-0472">Membrane</keyword>
<gene>
    <name evidence="11" type="ORF">HanXRQr2_Chr03g0093601</name>
</gene>
<comment type="caution">
    <text evidence="11">The sequence shown here is derived from an EMBL/GenBank/DDBJ whole genome shotgun (WGS) entry which is preliminary data.</text>
</comment>
<evidence type="ECO:0000256" key="2">
    <source>
        <dbReference type="ARBA" id="ARBA00004653"/>
    </source>
</evidence>
<name>A0A9K3JE75_HELAN</name>
<reference evidence="11" key="1">
    <citation type="journal article" date="2017" name="Nature">
        <title>The sunflower genome provides insights into oil metabolism, flowering and Asterid evolution.</title>
        <authorList>
            <person name="Badouin H."/>
            <person name="Gouzy J."/>
            <person name="Grassa C.J."/>
            <person name="Murat F."/>
            <person name="Staton S.E."/>
            <person name="Cottret L."/>
            <person name="Lelandais-Briere C."/>
            <person name="Owens G.L."/>
            <person name="Carrere S."/>
            <person name="Mayjonade B."/>
            <person name="Legrand L."/>
            <person name="Gill N."/>
            <person name="Kane N.C."/>
            <person name="Bowers J.E."/>
            <person name="Hubner S."/>
            <person name="Bellec A."/>
            <person name="Berard A."/>
            <person name="Berges H."/>
            <person name="Blanchet N."/>
            <person name="Boniface M.C."/>
            <person name="Brunel D."/>
            <person name="Catrice O."/>
            <person name="Chaidir N."/>
            <person name="Claudel C."/>
            <person name="Donnadieu C."/>
            <person name="Faraut T."/>
            <person name="Fievet G."/>
            <person name="Helmstetter N."/>
            <person name="King M."/>
            <person name="Knapp S.J."/>
            <person name="Lai Z."/>
            <person name="Le Paslier M.C."/>
            <person name="Lippi Y."/>
            <person name="Lorenzon L."/>
            <person name="Mandel J.R."/>
            <person name="Marage G."/>
            <person name="Marchand G."/>
            <person name="Marquand E."/>
            <person name="Bret-Mestries E."/>
            <person name="Morien E."/>
            <person name="Nambeesan S."/>
            <person name="Nguyen T."/>
            <person name="Pegot-Espagnet P."/>
            <person name="Pouilly N."/>
            <person name="Raftis F."/>
            <person name="Sallet E."/>
            <person name="Schiex T."/>
            <person name="Thomas J."/>
            <person name="Vandecasteele C."/>
            <person name="Vares D."/>
            <person name="Vear F."/>
            <person name="Vautrin S."/>
            <person name="Crespi M."/>
            <person name="Mangin B."/>
            <person name="Burke J.M."/>
            <person name="Salse J."/>
            <person name="Munos S."/>
            <person name="Vincourt P."/>
            <person name="Rieseberg L.H."/>
            <person name="Langlade N.B."/>
        </authorList>
    </citation>
    <scope>NUCLEOTIDE SEQUENCE</scope>
    <source>
        <tissue evidence="11">Leaves</tissue>
    </source>
</reference>
<reference evidence="11" key="2">
    <citation type="submission" date="2020-06" db="EMBL/GenBank/DDBJ databases">
        <title>Helianthus annuus Genome sequencing and assembly Release 2.</title>
        <authorList>
            <person name="Gouzy J."/>
            <person name="Langlade N."/>
            <person name="Munos S."/>
        </authorList>
    </citation>
    <scope>NUCLEOTIDE SEQUENCE</scope>
    <source>
        <tissue evidence="11">Leaves</tissue>
    </source>
</reference>
<evidence type="ECO:0000256" key="8">
    <source>
        <dbReference type="ARBA" id="ARBA00023034"/>
    </source>
</evidence>
<feature type="transmembrane region" description="Helical" evidence="10">
    <location>
        <begin position="331"/>
        <end position="350"/>
    </location>
</feature>
<dbReference type="PANTHER" id="PTHR10766">
    <property type="entry name" value="TRANSMEMBRANE 9 SUPERFAMILY PROTEIN"/>
    <property type="match status" value="1"/>
</dbReference>
<proteinExistence type="inferred from homology"/>
<evidence type="ECO:0000256" key="1">
    <source>
        <dbReference type="ARBA" id="ARBA00004337"/>
    </source>
</evidence>
<dbReference type="Proteomes" id="UP000215914">
    <property type="component" value="Unassembled WGS sequence"/>
</dbReference>
<evidence type="ECO:0000313" key="12">
    <source>
        <dbReference type="Proteomes" id="UP000215914"/>
    </source>
</evidence>
<dbReference type="Gramene" id="mRNA:HanXRQr2_Chr03g0093601">
    <property type="protein sequence ID" value="mRNA:HanXRQr2_Chr03g0093601"/>
    <property type="gene ID" value="HanXRQr2_Chr03g0093601"/>
</dbReference>
<evidence type="ECO:0000256" key="6">
    <source>
        <dbReference type="ARBA" id="ARBA00022753"/>
    </source>
</evidence>
<dbReference type="GO" id="GO:0000139">
    <property type="term" value="C:Golgi membrane"/>
    <property type="evidence" value="ECO:0007669"/>
    <property type="project" value="UniProtKB-SubCell"/>
</dbReference>
<evidence type="ECO:0000256" key="5">
    <source>
        <dbReference type="ARBA" id="ARBA00022729"/>
    </source>
</evidence>
<dbReference type="GO" id="GO:0016020">
    <property type="term" value="C:membrane"/>
    <property type="evidence" value="ECO:0000318"/>
    <property type="project" value="GO_Central"/>
</dbReference>
<evidence type="ECO:0000313" key="11">
    <source>
        <dbReference type="EMBL" id="KAF5813042.1"/>
    </source>
</evidence>
<feature type="transmembrane region" description="Helical" evidence="10">
    <location>
        <begin position="173"/>
        <end position="193"/>
    </location>
</feature>
<comment type="subcellular location">
    <subcellularLocation>
        <location evidence="1">Endosome membrane</location>
        <topology evidence="1">Multi-pass membrane protein</topology>
    </subcellularLocation>
    <subcellularLocation>
        <location evidence="2">Golgi apparatus membrane</location>
        <topology evidence="2">Multi-pass membrane protein</topology>
    </subcellularLocation>
</comment>
<evidence type="ECO:0000256" key="7">
    <source>
        <dbReference type="ARBA" id="ARBA00022989"/>
    </source>
</evidence>
<protein>
    <recommendedName>
        <fullName evidence="10">Transmembrane 9 superfamily member</fullName>
    </recommendedName>
</protein>
<organism evidence="11 12">
    <name type="scientific">Helianthus annuus</name>
    <name type="common">Common sunflower</name>
    <dbReference type="NCBI Taxonomy" id="4232"/>
    <lineage>
        <taxon>Eukaryota</taxon>
        <taxon>Viridiplantae</taxon>
        <taxon>Streptophyta</taxon>
        <taxon>Embryophyta</taxon>
        <taxon>Tracheophyta</taxon>
        <taxon>Spermatophyta</taxon>
        <taxon>Magnoliopsida</taxon>
        <taxon>eudicotyledons</taxon>
        <taxon>Gunneridae</taxon>
        <taxon>Pentapetalae</taxon>
        <taxon>asterids</taxon>
        <taxon>campanulids</taxon>
        <taxon>Asterales</taxon>
        <taxon>Asteraceae</taxon>
        <taxon>Asteroideae</taxon>
        <taxon>Heliantheae alliance</taxon>
        <taxon>Heliantheae</taxon>
        <taxon>Helianthus</taxon>
    </lineage>
</organism>
<evidence type="ECO:0000256" key="10">
    <source>
        <dbReference type="RuleBase" id="RU363079"/>
    </source>
</evidence>
<comment type="similarity">
    <text evidence="3 10">Belongs to the nonaspanin (TM9SF) (TC 9.A.2) family.</text>
</comment>
<feature type="transmembrane region" description="Helical" evidence="10">
    <location>
        <begin position="102"/>
        <end position="125"/>
    </location>
</feature>
<keyword evidence="7 10" id="KW-1133">Transmembrane helix</keyword>
<feature type="transmembrane region" description="Helical" evidence="10">
    <location>
        <begin position="36"/>
        <end position="60"/>
    </location>
</feature>
<feature type="transmembrane region" description="Helical" evidence="10">
    <location>
        <begin position="258"/>
        <end position="278"/>
    </location>
</feature>
<keyword evidence="12" id="KW-1185">Reference proteome</keyword>